<evidence type="ECO:0000313" key="2">
    <source>
        <dbReference type="Proteomes" id="UP001430584"/>
    </source>
</evidence>
<dbReference type="EMBL" id="JAJVCZ030000004">
    <property type="protein sequence ID" value="KAL0261169.1"/>
    <property type="molecule type" value="Genomic_DNA"/>
</dbReference>
<protein>
    <submittedName>
        <fullName evidence="1">Uncharacterized protein</fullName>
    </submittedName>
</protein>
<keyword evidence="2" id="KW-1185">Reference proteome</keyword>
<dbReference type="Proteomes" id="UP001430584">
    <property type="component" value="Unassembled WGS sequence"/>
</dbReference>
<dbReference type="RefSeq" id="XP_066634198.1">
    <property type="nucleotide sequence ID" value="XM_066776317.1"/>
</dbReference>
<proteinExistence type="predicted"/>
<dbReference type="GeneID" id="92008950"/>
<gene>
    <name evidence="1" type="ORF">SLS55_004865</name>
</gene>
<dbReference type="SUPFAM" id="SSF52540">
    <property type="entry name" value="P-loop containing nucleoside triphosphate hydrolases"/>
    <property type="match status" value="1"/>
</dbReference>
<name>A0ABR3CKT5_9PEZI</name>
<dbReference type="InterPro" id="IPR027417">
    <property type="entry name" value="P-loop_NTPase"/>
</dbReference>
<sequence>MELQAQAQGGPDASDMLAPNDYLANDAEMGLTMRGILLRLSSDRDVTEAREMIQKKPHASMHAAARFERLLASAEKWLNNNMSGLSAFDRAAIWHGLVDYRRRAHMAQPSSQQQHLVVEYYVPWHAPKCTSDDSVWPTDSLVSDPKLRDNIKSLFRSRERLQDLLTPLPVHVLPYIVEGKNVMICSSSDFEKSMTLAISAIDFVARHHDSAPRPLQVSPRVLILIANSQSFVQLYDHLVELANSTSNMGIVIGGLEDDLFAPFDSLPTETDIMLVTPRTLKTFERMKHIDWSRLRLVAIHELNCWGRESRALSEKLLLPLRGAIGAAPNVNYQLITTCERAHNIASLLARTKALMKGSQMYHISVGCPAHDVPDVSYFVQKIDSGAVVHRVKLAQTIIRECGRPSTAIMWSTMGRANDAHSIFKNAPASQNCFLIRSRKDLKGLSLKRDFFNKKYGGVVFNTTADLAADLNLSPNFLVIQADLPVDTRSPYPVSYRWFDASINAGRVTSASNCKCYTFLNPEERRDCALAKDMIQVLKSYRKEVPGLLILIAGDAALTS</sequence>
<comment type="caution">
    <text evidence="1">The sequence shown here is derived from an EMBL/GenBank/DDBJ whole genome shotgun (WGS) entry which is preliminary data.</text>
</comment>
<dbReference type="Gene3D" id="3.40.50.300">
    <property type="entry name" value="P-loop containing nucleotide triphosphate hydrolases"/>
    <property type="match status" value="1"/>
</dbReference>
<accession>A0ABR3CKT5</accession>
<evidence type="ECO:0000313" key="1">
    <source>
        <dbReference type="EMBL" id="KAL0261169.1"/>
    </source>
</evidence>
<organism evidence="1 2">
    <name type="scientific">Diplodia seriata</name>
    <dbReference type="NCBI Taxonomy" id="420778"/>
    <lineage>
        <taxon>Eukaryota</taxon>
        <taxon>Fungi</taxon>
        <taxon>Dikarya</taxon>
        <taxon>Ascomycota</taxon>
        <taxon>Pezizomycotina</taxon>
        <taxon>Dothideomycetes</taxon>
        <taxon>Dothideomycetes incertae sedis</taxon>
        <taxon>Botryosphaeriales</taxon>
        <taxon>Botryosphaeriaceae</taxon>
        <taxon>Diplodia</taxon>
    </lineage>
</organism>
<reference evidence="1 2" key="1">
    <citation type="submission" date="2024-02" db="EMBL/GenBank/DDBJ databases">
        <title>De novo assembly and annotation of 12 fungi associated with fruit tree decline syndrome in Ontario, Canada.</title>
        <authorList>
            <person name="Sulman M."/>
            <person name="Ellouze W."/>
            <person name="Ilyukhin E."/>
        </authorList>
    </citation>
    <scope>NUCLEOTIDE SEQUENCE [LARGE SCALE GENOMIC DNA]</scope>
    <source>
        <strain evidence="1 2">FDS-637</strain>
    </source>
</reference>